<evidence type="ECO:0000313" key="1">
    <source>
        <dbReference type="EMBL" id="KAL0082671.1"/>
    </source>
</evidence>
<dbReference type="EMBL" id="JBCLYO010000015">
    <property type="protein sequence ID" value="KAL0082671.1"/>
    <property type="molecule type" value="Genomic_DNA"/>
</dbReference>
<organism evidence="1 2">
    <name type="scientific">Phycomyces blakesleeanus</name>
    <dbReference type="NCBI Taxonomy" id="4837"/>
    <lineage>
        <taxon>Eukaryota</taxon>
        <taxon>Fungi</taxon>
        <taxon>Fungi incertae sedis</taxon>
        <taxon>Mucoromycota</taxon>
        <taxon>Mucoromycotina</taxon>
        <taxon>Mucoromycetes</taxon>
        <taxon>Mucorales</taxon>
        <taxon>Phycomycetaceae</taxon>
        <taxon>Phycomyces</taxon>
    </lineage>
</organism>
<dbReference type="Proteomes" id="UP001448207">
    <property type="component" value="Unassembled WGS sequence"/>
</dbReference>
<gene>
    <name evidence="1" type="ORF">J3Q64DRAFT_1700596</name>
</gene>
<reference evidence="1 2" key="1">
    <citation type="submission" date="2024-04" db="EMBL/GenBank/DDBJ databases">
        <title>Symmetric and asymmetric DNA N6-adenine methylation regulates different biological responses in Mucorales.</title>
        <authorList>
            <consortium name="Lawrence Berkeley National Laboratory"/>
            <person name="Lax C."/>
            <person name="Mondo S.J."/>
            <person name="Osorio-Concepcion M."/>
            <person name="Muszewska A."/>
            <person name="Corrochano-Luque M."/>
            <person name="Gutierrez G."/>
            <person name="Riley R."/>
            <person name="Lipzen A."/>
            <person name="Guo J."/>
            <person name="Hundley H."/>
            <person name="Amirebrahimi M."/>
            <person name="Ng V."/>
            <person name="Lorenzo-Gutierrez D."/>
            <person name="Binder U."/>
            <person name="Yang J."/>
            <person name="Song Y."/>
            <person name="Canovas D."/>
            <person name="Navarro E."/>
            <person name="Freitag M."/>
            <person name="Gabaldon T."/>
            <person name="Grigoriev I.V."/>
            <person name="Corrochano L.M."/>
            <person name="Nicolas F.E."/>
            <person name="Garre V."/>
        </authorList>
    </citation>
    <scope>NUCLEOTIDE SEQUENCE [LARGE SCALE GENOMIC DNA]</scope>
    <source>
        <strain evidence="1 2">L51</strain>
    </source>
</reference>
<accession>A0ABR3AV73</accession>
<proteinExistence type="predicted"/>
<protein>
    <submittedName>
        <fullName evidence="1">Uncharacterized protein</fullName>
    </submittedName>
</protein>
<comment type="caution">
    <text evidence="1">The sequence shown here is derived from an EMBL/GenBank/DDBJ whole genome shotgun (WGS) entry which is preliminary data.</text>
</comment>
<keyword evidence="2" id="KW-1185">Reference proteome</keyword>
<sequence>MLKRLATWSVTYDNLYKLCSQVYKYMRHFIRLGIARLYSSKHIYLAKKTIVDLKLFFGICNLSIPKLYLYLVKILALGLNNCASGSRNVSKAKYQGLLNNSGHSVVYAEYFSGKSILFSSYYVLSWLITTIFSLKGRLAYQVVQLTALPLFLESGSEQDYKTMVCVENFYNCLWLEGFYSLLSDSTKPFSVVITVVGGEYKLHVSSSRFCAVRIFKLCFSAILFSQVHLTRTGIIHGIRPFSF</sequence>
<name>A0ABR3AV73_PHYBL</name>
<evidence type="ECO:0000313" key="2">
    <source>
        <dbReference type="Proteomes" id="UP001448207"/>
    </source>
</evidence>